<organism evidence="1 2">
    <name type="scientific">Datura stramonium</name>
    <name type="common">Jimsonweed</name>
    <name type="synonym">Common thornapple</name>
    <dbReference type="NCBI Taxonomy" id="4076"/>
    <lineage>
        <taxon>Eukaryota</taxon>
        <taxon>Viridiplantae</taxon>
        <taxon>Streptophyta</taxon>
        <taxon>Embryophyta</taxon>
        <taxon>Tracheophyta</taxon>
        <taxon>Spermatophyta</taxon>
        <taxon>Magnoliopsida</taxon>
        <taxon>eudicotyledons</taxon>
        <taxon>Gunneridae</taxon>
        <taxon>Pentapetalae</taxon>
        <taxon>asterids</taxon>
        <taxon>lamiids</taxon>
        <taxon>Solanales</taxon>
        <taxon>Solanaceae</taxon>
        <taxon>Solanoideae</taxon>
        <taxon>Datureae</taxon>
        <taxon>Datura</taxon>
    </lineage>
</organism>
<dbReference type="Proteomes" id="UP000823775">
    <property type="component" value="Unassembled WGS sequence"/>
</dbReference>
<sequence>MKPMLRWKQVLRKKPNAGWIKINTDESLRLKLKKLVYEKHRRRRPLQLPSIKPSVWQMEAQLVSLTHAPLKLWLCDTQVLASALLIGPISVNSCGQWDNSARQACAHELDGCKAKFVDKWALRMLEEMGRMT</sequence>
<dbReference type="EMBL" id="JACEIK010002814">
    <property type="protein sequence ID" value="MCD9638996.1"/>
    <property type="molecule type" value="Genomic_DNA"/>
</dbReference>
<comment type="caution">
    <text evidence="1">The sequence shown here is derived from an EMBL/GenBank/DDBJ whole genome shotgun (WGS) entry which is preliminary data.</text>
</comment>
<keyword evidence="2" id="KW-1185">Reference proteome</keyword>
<name>A0ABS8UW11_DATST</name>
<evidence type="ECO:0000313" key="2">
    <source>
        <dbReference type="Proteomes" id="UP000823775"/>
    </source>
</evidence>
<accession>A0ABS8UW11</accession>
<proteinExistence type="predicted"/>
<evidence type="ECO:0000313" key="1">
    <source>
        <dbReference type="EMBL" id="MCD9638996.1"/>
    </source>
</evidence>
<protein>
    <submittedName>
        <fullName evidence="1">Uncharacterized protein</fullName>
    </submittedName>
</protein>
<gene>
    <name evidence="1" type="ORF">HAX54_023233</name>
</gene>
<reference evidence="1 2" key="1">
    <citation type="journal article" date="2021" name="BMC Genomics">
        <title>Datura genome reveals duplications of psychoactive alkaloid biosynthetic genes and high mutation rate following tissue culture.</title>
        <authorList>
            <person name="Rajewski A."/>
            <person name="Carter-House D."/>
            <person name="Stajich J."/>
            <person name="Litt A."/>
        </authorList>
    </citation>
    <scope>NUCLEOTIDE SEQUENCE [LARGE SCALE GENOMIC DNA]</scope>
    <source>
        <strain evidence="1">AR-01</strain>
    </source>
</reference>